<organism evidence="1">
    <name type="scientific">Moorena producens (strain JHB)</name>
    <dbReference type="NCBI Taxonomy" id="1454205"/>
    <lineage>
        <taxon>Bacteria</taxon>
        <taxon>Bacillati</taxon>
        <taxon>Cyanobacteriota</taxon>
        <taxon>Cyanophyceae</taxon>
        <taxon>Coleofasciculales</taxon>
        <taxon>Coleofasciculaceae</taxon>
        <taxon>Moorena</taxon>
    </lineage>
</organism>
<gene>
    <name evidence="1" type="ORF">BJP36_42180</name>
</gene>
<reference evidence="1" key="2">
    <citation type="submission" date="2022-10" db="EMBL/GenBank/DDBJ databases">
        <authorList>
            <person name="Ngo T.-E."/>
        </authorList>
    </citation>
    <scope>NUCLEOTIDE SEQUENCE</scope>
    <source>
        <strain evidence="1">JHB</strain>
    </source>
</reference>
<sequence length="56" mass="6416">MPIPYCLFPLITTINHNGASTQLRLGEHCIRQIHLLTIYSRLPIPDSRFPIPDSPF</sequence>
<dbReference type="EMBL" id="CP017708">
    <property type="protein sequence ID" value="WAN68970.1"/>
    <property type="molecule type" value="Genomic_DNA"/>
</dbReference>
<dbReference type="AlphaFoldDB" id="A0A9Q9SSS2"/>
<name>A0A9Q9SSS2_MOOP1</name>
<accession>A0A9Q9SSS2</accession>
<protein>
    <submittedName>
        <fullName evidence="1">Uncharacterized protein</fullName>
    </submittedName>
</protein>
<dbReference type="Proteomes" id="UP000176944">
    <property type="component" value="Chromosome"/>
</dbReference>
<reference evidence="1" key="1">
    <citation type="journal article" date="2017" name="Proc. Natl. Acad. Sci. U.S.A.">
        <title>Comparative genomics uncovers the prolific and distinctive metabolic potential of the cyanobacterial genus Moorea.</title>
        <authorList>
            <person name="Leao T."/>
            <person name="Castelao G."/>
            <person name="Korobeynikov A."/>
            <person name="Monroe E.A."/>
            <person name="Podell S."/>
            <person name="Glukhov E."/>
            <person name="Allen E.E."/>
            <person name="Gerwick W.H."/>
            <person name="Gerwick L."/>
        </authorList>
    </citation>
    <scope>NUCLEOTIDE SEQUENCE</scope>
    <source>
        <strain evidence="1">JHB</strain>
    </source>
</reference>
<proteinExistence type="predicted"/>
<evidence type="ECO:0000313" key="1">
    <source>
        <dbReference type="EMBL" id="WAN68970.1"/>
    </source>
</evidence>